<evidence type="ECO:0000256" key="7">
    <source>
        <dbReference type="ARBA" id="ARBA00022723"/>
    </source>
</evidence>
<dbReference type="PANTHER" id="PTHR47844:SF1">
    <property type="entry name" value="EXOSTOSIN-LIKE 2"/>
    <property type="match status" value="1"/>
</dbReference>
<evidence type="ECO:0000256" key="12">
    <source>
        <dbReference type="ARBA" id="ARBA00023180"/>
    </source>
</evidence>
<evidence type="ECO:0000256" key="5">
    <source>
        <dbReference type="ARBA" id="ARBA00022679"/>
    </source>
</evidence>
<evidence type="ECO:0000256" key="2">
    <source>
        <dbReference type="ARBA" id="ARBA00004648"/>
    </source>
</evidence>
<dbReference type="FunFam" id="3.90.550.10:FF:000058">
    <property type="entry name" value="Exostosin-like glycosyltransferase 2"/>
    <property type="match status" value="1"/>
</dbReference>
<dbReference type="InterPro" id="IPR015338">
    <property type="entry name" value="GT64_dom"/>
</dbReference>
<evidence type="ECO:0000256" key="20">
    <source>
        <dbReference type="ARBA" id="ARBA00081983"/>
    </source>
</evidence>
<dbReference type="PANTHER" id="PTHR47844">
    <property type="entry name" value="SYNTHASE CPS1, PUTATIVE (AFU_ORTHOLOGUE AFUA_7G02500)-RELATED"/>
    <property type="match status" value="1"/>
</dbReference>
<dbReference type="GO" id="GO:0035248">
    <property type="term" value="F:alpha-1,4-N-acetylgalactosaminyltransferase activity"/>
    <property type="evidence" value="ECO:0007669"/>
    <property type="project" value="UniProtKB-ARBA"/>
</dbReference>
<dbReference type="AlphaFoldDB" id="A0AAV7T6B4"/>
<keyword evidence="9 22" id="KW-1133">Transmembrane helix</keyword>
<dbReference type="GO" id="GO:0019276">
    <property type="term" value="P:UDP-N-acetylgalactosamine metabolic process"/>
    <property type="evidence" value="ECO:0007669"/>
    <property type="project" value="UniProtKB-ARBA"/>
</dbReference>
<comment type="catalytic activity">
    <reaction evidence="14">
        <text>3-O-(beta-D-GlcA-(1-&gt;3)-beta-D-Gal-(1-&gt;3)-beta-D-Gal-(1-&gt;4)-beta-D-Xyl)-L-seryl-[protein] + UDP-N-acetyl-alpha-D-glucosamine = 3-O-(alpha-D-GlcNAc-(1-&gt;4)-beta-D-GlcA-(1-&gt;3)-beta-D-Gal-(1-&gt;3)-beta-D-Gal-(1-&gt;4)-beta-D-Xyl)-L-seryl-[protein] + UDP + H(+)</text>
        <dbReference type="Rhea" id="RHEA:16221"/>
        <dbReference type="Rhea" id="RHEA-COMP:12573"/>
        <dbReference type="Rhea" id="RHEA-COMP:12574"/>
        <dbReference type="ChEBI" id="CHEBI:15378"/>
        <dbReference type="ChEBI" id="CHEBI:57705"/>
        <dbReference type="ChEBI" id="CHEBI:58223"/>
        <dbReference type="ChEBI" id="CHEBI:132093"/>
        <dbReference type="ChEBI" id="CHEBI:132104"/>
        <dbReference type="EC" id="2.4.1.223"/>
    </reaction>
</comment>
<dbReference type="EMBL" id="JANPWB010000007">
    <property type="protein sequence ID" value="KAJ1171641.1"/>
    <property type="molecule type" value="Genomic_DNA"/>
</dbReference>
<evidence type="ECO:0000256" key="15">
    <source>
        <dbReference type="ARBA" id="ARBA00060061"/>
    </source>
</evidence>
<dbReference type="GO" id="GO:0005789">
    <property type="term" value="C:endoplasmic reticulum membrane"/>
    <property type="evidence" value="ECO:0007669"/>
    <property type="project" value="UniProtKB-SubCell"/>
</dbReference>
<name>A0AAV7T6B4_PLEWA</name>
<keyword evidence="7" id="KW-0479">Metal-binding</keyword>
<evidence type="ECO:0000256" key="6">
    <source>
        <dbReference type="ARBA" id="ARBA00022692"/>
    </source>
</evidence>
<evidence type="ECO:0000256" key="14">
    <source>
        <dbReference type="ARBA" id="ARBA00050948"/>
    </source>
</evidence>
<proteinExistence type="inferred from homology"/>
<evidence type="ECO:0000256" key="19">
    <source>
        <dbReference type="ARBA" id="ARBA00081884"/>
    </source>
</evidence>
<keyword evidence="25" id="KW-1185">Reference proteome</keyword>
<comment type="cofactor">
    <cofactor evidence="1">
        <name>Mn(2+)</name>
        <dbReference type="ChEBI" id="CHEBI:29035"/>
    </cofactor>
</comment>
<evidence type="ECO:0000313" key="25">
    <source>
        <dbReference type="Proteomes" id="UP001066276"/>
    </source>
</evidence>
<keyword evidence="6 22" id="KW-0812">Transmembrane</keyword>
<keyword evidence="5" id="KW-0808">Transferase</keyword>
<keyword evidence="13" id="KW-0464">Manganese</keyword>
<keyword evidence="11" id="KW-1015">Disulfide bond</keyword>
<evidence type="ECO:0000256" key="3">
    <source>
        <dbReference type="ARBA" id="ARBA00010271"/>
    </source>
</evidence>
<evidence type="ECO:0000256" key="10">
    <source>
        <dbReference type="ARBA" id="ARBA00023136"/>
    </source>
</evidence>
<dbReference type="EC" id="2.4.1.223" evidence="16"/>
<evidence type="ECO:0000256" key="18">
    <source>
        <dbReference type="ARBA" id="ARBA00077569"/>
    </source>
</evidence>
<comment type="function">
    <text evidence="15">Glycosyltransferase required for the biosynthesis of heparan-sulfate and responsible for the alternating addition of beta-1-4-linked glucuronic acid (GlcA) and alpha-1-4-linked N-acetylglucosamine (GlcNAc) units to nascent heparan sulfate chains.</text>
</comment>
<dbReference type="GO" id="GO:0046872">
    <property type="term" value="F:metal ion binding"/>
    <property type="evidence" value="ECO:0007669"/>
    <property type="project" value="UniProtKB-KW"/>
</dbReference>
<dbReference type="InterPro" id="IPR052427">
    <property type="entry name" value="Glycosyltrans_GT2/GT47"/>
</dbReference>
<evidence type="ECO:0000256" key="21">
    <source>
        <dbReference type="ARBA" id="ARBA00083226"/>
    </source>
</evidence>
<feature type="transmembrane region" description="Helical" evidence="22">
    <location>
        <begin position="20"/>
        <end position="41"/>
    </location>
</feature>
<keyword evidence="8" id="KW-0735">Signal-anchor</keyword>
<evidence type="ECO:0000256" key="16">
    <source>
        <dbReference type="ARBA" id="ARBA00066812"/>
    </source>
</evidence>
<dbReference type="Pfam" id="PF09258">
    <property type="entry name" value="Glyco_transf_64"/>
    <property type="match status" value="1"/>
</dbReference>
<accession>A0AAV7T6B4</accession>
<evidence type="ECO:0000256" key="13">
    <source>
        <dbReference type="ARBA" id="ARBA00023211"/>
    </source>
</evidence>
<evidence type="ECO:0000256" key="4">
    <source>
        <dbReference type="ARBA" id="ARBA00022676"/>
    </source>
</evidence>
<comment type="subcellular location">
    <subcellularLocation>
        <location evidence="2">Endoplasmic reticulum membrane</location>
        <topology evidence="2">Single-pass type II membrane protein</topology>
    </subcellularLocation>
</comment>
<protein>
    <recommendedName>
        <fullName evidence="17">Exostosin-like 2</fullName>
        <ecNumber evidence="16">2.4.1.223</ecNumber>
    </recommendedName>
    <alternativeName>
        <fullName evidence="20">Alpha-1,4-N-acetylhexosaminyltransferase EXTL2</fullName>
    </alternativeName>
    <alternativeName>
        <fullName evidence="19">Alpha-GalNAcT EXTL2</fullName>
    </alternativeName>
    <alternativeName>
        <fullName evidence="18">EXT-related protein 2</fullName>
    </alternativeName>
    <alternativeName>
        <fullName evidence="21">Glucuronyl-galactosyl-proteoglycan 4-alpha-N-acetylglucosaminyltransferase</fullName>
    </alternativeName>
</protein>
<reference evidence="24" key="1">
    <citation type="journal article" date="2022" name="bioRxiv">
        <title>Sequencing and chromosome-scale assembly of the giantPleurodeles waltlgenome.</title>
        <authorList>
            <person name="Brown T."/>
            <person name="Elewa A."/>
            <person name="Iarovenko S."/>
            <person name="Subramanian E."/>
            <person name="Araus A.J."/>
            <person name="Petzold A."/>
            <person name="Susuki M."/>
            <person name="Suzuki K.-i.T."/>
            <person name="Hayashi T."/>
            <person name="Toyoda A."/>
            <person name="Oliveira C."/>
            <person name="Osipova E."/>
            <person name="Leigh N.D."/>
            <person name="Simon A."/>
            <person name="Yun M.H."/>
        </authorList>
    </citation>
    <scope>NUCLEOTIDE SEQUENCE</scope>
    <source>
        <strain evidence="24">20211129_DDA</strain>
        <tissue evidence="24">Liver</tissue>
    </source>
</reference>
<evidence type="ECO:0000256" key="1">
    <source>
        <dbReference type="ARBA" id="ARBA00001936"/>
    </source>
</evidence>
<evidence type="ECO:0000313" key="24">
    <source>
        <dbReference type="EMBL" id="KAJ1171641.1"/>
    </source>
</evidence>
<comment type="caution">
    <text evidence="24">The sequence shown here is derived from an EMBL/GenBank/DDBJ whole genome shotgun (WGS) entry which is preliminary data.</text>
</comment>
<evidence type="ECO:0000256" key="22">
    <source>
        <dbReference type="SAM" id="Phobius"/>
    </source>
</evidence>
<sequence>MRCIHHICKLPGRVIRARMLHVSFLVCVLLLLVIGSLAAFLPNNKDDGIKALKRKENSRTLVTRDSFTLIMQTFNRTDVLLKLLNHYQAVPNIHKVIVVWNNIGEKTPEELWVSLGPHPVPVVFEEQTVNRMRNRLQPFSALETDAILMMDDDTLVSAHDVTFAFSVWKQFPDQIVGFVPRKHILTSSGIYSYGGFELQAPELGNGDLYSMVLIGAAFFHRSYLESFQRQPTAVHALIDETQNCDDIAMNFIVAKHTGKPSGVFVKPVDLRNLEKDASSGYIGMWHRPEHLLQRSYCLNKLAKIFKGMPLKYSNIMISQFGFPSYANHKTKM</sequence>
<keyword evidence="12" id="KW-0325">Glycoprotein</keyword>
<gene>
    <name evidence="24" type="ORF">NDU88_003501</name>
</gene>
<dbReference type="Gene3D" id="3.90.550.10">
    <property type="entry name" value="Spore Coat Polysaccharide Biosynthesis Protein SpsA, Chain A"/>
    <property type="match status" value="1"/>
</dbReference>
<evidence type="ECO:0000256" key="9">
    <source>
        <dbReference type="ARBA" id="ARBA00022989"/>
    </source>
</evidence>
<comment type="similarity">
    <text evidence="3">Belongs to the glycosyltransferase 47 family.</text>
</comment>
<dbReference type="GO" id="GO:0006044">
    <property type="term" value="P:N-acetylglucosamine metabolic process"/>
    <property type="evidence" value="ECO:0007669"/>
    <property type="project" value="UniProtKB-ARBA"/>
</dbReference>
<dbReference type="Proteomes" id="UP001066276">
    <property type="component" value="Chromosome 4_1"/>
</dbReference>
<dbReference type="InterPro" id="IPR029044">
    <property type="entry name" value="Nucleotide-diphossugar_trans"/>
</dbReference>
<dbReference type="SUPFAM" id="SSF53448">
    <property type="entry name" value="Nucleotide-diphospho-sugar transferases"/>
    <property type="match status" value="1"/>
</dbReference>
<evidence type="ECO:0000256" key="17">
    <source>
        <dbReference type="ARBA" id="ARBA00074808"/>
    </source>
</evidence>
<evidence type="ECO:0000259" key="23">
    <source>
        <dbReference type="Pfam" id="PF09258"/>
    </source>
</evidence>
<keyword evidence="10 22" id="KW-0472">Membrane</keyword>
<feature type="domain" description="Glycosyl transferase 64" evidence="23">
    <location>
        <begin position="67"/>
        <end position="322"/>
    </location>
</feature>
<evidence type="ECO:0000256" key="11">
    <source>
        <dbReference type="ARBA" id="ARBA00023157"/>
    </source>
</evidence>
<dbReference type="GO" id="GO:0001888">
    <property type="term" value="F:glucuronyl-galactosyl-proteoglycan 4-alpha-N-acetylglucosaminyltransferase activity"/>
    <property type="evidence" value="ECO:0007669"/>
    <property type="project" value="UniProtKB-EC"/>
</dbReference>
<organism evidence="24 25">
    <name type="scientific">Pleurodeles waltl</name>
    <name type="common">Iberian ribbed newt</name>
    <dbReference type="NCBI Taxonomy" id="8319"/>
    <lineage>
        <taxon>Eukaryota</taxon>
        <taxon>Metazoa</taxon>
        <taxon>Chordata</taxon>
        <taxon>Craniata</taxon>
        <taxon>Vertebrata</taxon>
        <taxon>Euteleostomi</taxon>
        <taxon>Amphibia</taxon>
        <taxon>Batrachia</taxon>
        <taxon>Caudata</taxon>
        <taxon>Salamandroidea</taxon>
        <taxon>Salamandridae</taxon>
        <taxon>Pleurodelinae</taxon>
        <taxon>Pleurodeles</taxon>
    </lineage>
</organism>
<keyword evidence="4" id="KW-0328">Glycosyltransferase</keyword>
<evidence type="ECO:0000256" key="8">
    <source>
        <dbReference type="ARBA" id="ARBA00022968"/>
    </source>
</evidence>